<name>A0A8H3TV42_9TREE</name>
<dbReference type="PROSITE" id="PS50157">
    <property type="entry name" value="ZINC_FINGER_C2H2_2"/>
    <property type="match status" value="4"/>
</dbReference>
<feature type="region of interest" description="Disordered" evidence="10">
    <location>
        <begin position="934"/>
        <end position="959"/>
    </location>
</feature>
<keyword evidence="4 9" id="KW-0863">Zinc-finger</keyword>
<feature type="compositionally biased region" description="Basic residues" evidence="10">
    <location>
        <begin position="372"/>
        <end position="387"/>
    </location>
</feature>
<dbReference type="FunFam" id="3.30.160.60:FF:001289">
    <property type="entry name" value="Zinc finger protein 574"/>
    <property type="match status" value="1"/>
</dbReference>
<proteinExistence type="predicted"/>
<evidence type="ECO:0000313" key="13">
    <source>
        <dbReference type="Proteomes" id="UP000620104"/>
    </source>
</evidence>
<gene>
    <name evidence="12" type="ORF">NliqN6_4045</name>
</gene>
<dbReference type="GO" id="GO:0000785">
    <property type="term" value="C:chromatin"/>
    <property type="evidence" value="ECO:0007669"/>
    <property type="project" value="TreeGrafter"/>
</dbReference>
<feature type="compositionally biased region" description="Low complexity" evidence="10">
    <location>
        <begin position="602"/>
        <end position="619"/>
    </location>
</feature>
<protein>
    <recommendedName>
        <fullName evidence="11">C2H2-type domain-containing protein</fullName>
    </recommendedName>
</protein>
<keyword evidence="8" id="KW-0539">Nucleus</keyword>
<dbReference type="FunFam" id="3.30.160.60:FF:000125">
    <property type="entry name" value="Putative zinc finger protein 143"/>
    <property type="match status" value="1"/>
</dbReference>
<feature type="region of interest" description="Disordered" evidence="10">
    <location>
        <begin position="708"/>
        <end position="727"/>
    </location>
</feature>
<keyword evidence="5" id="KW-0862">Zinc</keyword>
<evidence type="ECO:0000256" key="5">
    <source>
        <dbReference type="ARBA" id="ARBA00022833"/>
    </source>
</evidence>
<reference evidence="12" key="1">
    <citation type="submission" date="2020-07" db="EMBL/GenBank/DDBJ databases">
        <title>Draft Genome Sequence of a Deep-Sea Yeast, Naganishia (Cryptococcus) liquefaciens strain N6.</title>
        <authorList>
            <person name="Han Y.W."/>
            <person name="Kajitani R."/>
            <person name="Morimoto H."/>
            <person name="Parhat M."/>
            <person name="Tsubouchi H."/>
            <person name="Bakenova O."/>
            <person name="Ogata M."/>
            <person name="Argunhan B."/>
            <person name="Aoki R."/>
            <person name="Kajiwara S."/>
            <person name="Itoh T."/>
            <person name="Iwasaki H."/>
        </authorList>
    </citation>
    <scope>NUCLEOTIDE SEQUENCE</scope>
    <source>
        <strain evidence="12">N6</strain>
    </source>
</reference>
<feature type="region of interest" description="Disordered" evidence="10">
    <location>
        <begin position="349"/>
        <end position="405"/>
    </location>
</feature>
<accession>A0A8H3TV42</accession>
<dbReference type="GO" id="GO:0005667">
    <property type="term" value="C:transcription regulator complex"/>
    <property type="evidence" value="ECO:0007669"/>
    <property type="project" value="TreeGrafter"/>
</dbReference>
<feature type="domain" description="C2H2-type" evidence="11">
    <location>
        <begin position="443"/>
        <end position="471"/>
    </location>
</feature>
<dbReference type="GO" id="GO:0008270">
    <property type="term" value="F:zinc ion binding"/>
    <property type="evidence" value="ECO:0007669"/>
    <property type="project" value="UniProtKB-KW"/>
</dbReference>
<dbReference type="GO" id="GO:0000981">
    <property type="term" value="F:DNA-binding transcription factor activity, RNA polymerase II-specific"/>
    <property type="evidence" value="ECO:0007669"/>
    <property type="project" value="UniProtKB-ARBA"/>
</dbReference>
<dbReference type="Gene3D" id="3.30.160.60">
    <property type="entry name" value="Classic Zinc Finger"/>
    <property type="match status" value="3"/>
</dbReference>
<dbReference type="PANTHER" id="PTHR14003">
    <property type="entry name" value="TRANSCRIPTIONAL REPRESSOR PROTEIN YY"/>
    <property type="match status" value="1"/>
</dbReference>
<comment type="subcellular location">
    <subcellularLocation>
        <location evidence="1">Nucleus</location>
    </subcellularLocation>
</comment>
<evidence type="ECO:0000256" key="10">
    <source>
        <dbReference type="SAM" id="MobiDB-lite"/>
    </source>
</evidence>
<keyword evidence="7" id="KW-0804">Transcription</keyword>
<dbReference type="PANTHER" id="PTHR14003:SF22">
    <property type="entry name" value="FINGER DOMAIN PROTEIN, PUTATIVE (AFU_ORTHOLOGUE AFUA_4G11480)-RELATED"/>
    <property type="match status" value="1"/>
</dbReference>
<evidence type="ECO:0000256" key="8">
    <source>
        <dbReference type="ARBA" id="ARBA00023242"/>
    </source>
</evidence>
<feature type="compositionally biased region" description="Basic and acidic residues" evidence="10">
    <location>
        <begin position="715"/>
        <end position="727"/>
    </location>
</feature>
<feature type="domain" description="C2H2-type" evidence="11">
    <location>
        <begin position="530"/>
        <end position="560"/>
    </location>
</feature>
<dbReference type="PROSITE" id="PS00028">
    <property type="entry name" value="ZINC_FINGER_C2H2_1"/>
    <property type="match status" value="3"/>
</dbReference>
<dbReference type="Proteomes" id="UP000620104">
    <property type="component" value="Unassembled WGS sequence"/>
</dbReference>
<evidence type="ECO:0000259" key="11">
    <source>
        <dbReference type="PROSITE" id="PS50157"/>
    </source>
</evidence>
<organism evidence="12 13">
    <name type="scientific">Naganishia liquefaciens</name>
    <dbReference type="NCBI Taxonomy" id="104408"/>
    <lineage>
        <taxon>Eukaryota</taxon>
        <taxon>Fungi</taxon>
        <taxon>Dikarya</taxon>
        <taxon>Basidiomycota</taxon>
        <taxon>Agaricomycotina</taxon>
        <taxon>Tremellomycetes</taxon>
        <taxon>Filobasidiales</taxon>
        <taxon>Filobasidiaceae</taxon>
        <taxon>Naganishia</taxon>
    </lineage>
</organism>
<feature type="compositionally biased region" description="Basic and acidic residues" evidence="10">
    <location>
        <begin position="942"/>
        <end position="959"/>
    </location>
</feature>
<keyword evidence="13" id="KW-1185">Reference proteome</keyword>
<evidence type="ECO:0000256" key="6">
    <source>
        <dbReference type="ARBA" id="ARBA00023015"/>
    </source>
</evidence>
<dbReference type="AlphaFoldDB" id="A0A8H3TV42"/>
<dbReference type="InterPro" id="IPR013087">
    <property type="entry name" value="Znf_C2H2_type"/>
</dbReference>
<dbReference type="SUPFAM" id="SSF57667">
    <property type="entry name" value="beta-beta-alpha zinc fingers"/>
    <property type="match status" value="2"/>
</dbReference>
<dbReference type="GO" id="GO:0031519">
    <property type="term" value="C:PcG protein complex"/>
    <property type="evidence" value="ECO:0007669"/>
    <property type="project" value="TreeGrafter"/>
</dbReference>
<evidence type="ECO:0000256" key="4">
    <source>
        <dbReference type="ARBA" id="ARBA00022771"/>
    </source>
</evidence>
<dbReference type="GO" id="GO:0000978">
    <property type="term" value="F:RNA polymerase II cis-regulatory region sequence-specific DNA binding"/>
    <property type="evidence" value="ECO:0007669"/>
    <property type="project" value="TreeGrafter"/>
</dbReference>
<keyword evidence="6" id="KW-0805">Transcription regulation</keyword>
<dbReference type="EMBL" id="BLZA01000023">
    <property type="protein sequence ID" value="GHJ87643.1"/>
    <property type="molecule type" value="Genomic_DNA"/>
</dbReference>
<keyword evidence="2" id="KW-0479">Metal-binding</keyword>
<sequence length="959" mass="104945">MTVTGYMASTSAERHPLPRYYQSQSMLKAKSDLDDSRGVGASDITAFGTRHFAQCAKYHAYPKGLSLSDTIANRMRDQGFLCPARDNASPMGPSNLSPSLQAAAAKSLPPIVPLADTMPPIADVRPSTAVAGSVPLPGPRDLIESTATEGTVYASATLLTFGSTAKIVPLPVRTTRPLPMLEPNNNAARPAIMLTAKEYSFRSEVEEPNHTSQCHQQSRIPSTFCAWKSSRPKPADNDRTSDFKVTAQCGPDFISAIGNLNIPPGFTSVNPPGRSFVAKKRQELHESNNKSIDIVGEFAVTCDVTGNESLPYCRTRLSSREMSPTFGPVQNTGNEECEQEQEWRRRIPAPMLLADPQSSIVNRGKGPELAKRPRGRPPGIRKKKRKRTNSDAEEDSDLDGGSTGGKAKLFKVAVTEVVDDRPAICSLNPAHPLYQERLQRGELTSNVICDKRFARNSDRVRHERTHCDDRPFACTVLGCGKSFIQRSALTVHERTHTGERPHVCLICSKRFADSSSLSRHRRLHTRDMPYRCSAPNCGESFARKLSLCRHFHSSHSDMQVPRELAFLPKARKQTDVGASDLVITRPATVNVEEMSDSSATVPSWESSSSTQGSTPPRGSVNHAHGKEIFEDGRGPTLHAYVAAFEKAANEKVDNVYIPDVGGRLTSFDRARDALEARSRWTSSVEPIVKHGGPEPFCNREDRHFEPAGKARSHSKTHDGRTKKACDQSPRIREEIAMPFDAIYGLSPKPPKSTSRVAVPGQKVHMQCEQPSAYSLSFPVSGHLSGKPMKRPAFYAQVPSLDINESHNMPRVDSQKAVTMAPTVRYDTGPPLVLDNGRSRFVGYQLRTPAKESSMSTQTDVPVAVDRRSVAPPRATKSSTAVPEVVELDVQDDAAMKMDADPNEADAKSFQHMDTPADKLWSLASAAAAVAQLSSARSGLRSVESKDLAKTPEDKSMEVE</sequence>
<feature type="region of interest" description="Disordered" evidence="10">
    <location>
        <begin position="592"/>
        <end position="624"/>
    </location>
</feature>
<comment type="caution">
    <text evidence="12">The sequence shown here is derived from an EMBL/GenBank/DDBJ whole genome shotgun (WGS) entry which is preliminary data.</text>
</comment>
<evidence type="ECO:0000313" key="12">
    <source>
        <dbReference type="EMBL" id="GHJ87643.1"/>
    </source>
</evidence>
<evidence type="ECO:0000256" key="7">
    <source>
        <dbReference type="ARBA" id="ARBA00023163"/>
    </source>
</evidence>
<dbReference type="OrthoDB" id="654211at2759"/>
<feature type="domain" description="C2H2-type" evidence="11">
    <location>
        <begin position="502"/>
        <end position="529"/>
    </location>
</feature>
<dbReference type="InterPro" id="IPR036236">
    <property type="entry name" value="Znf_C2H2_sf"/>
</dbReference>
<dbReference type="SMART" id="SM00355">
    <property type="entry name" value="ZnF_C2H2"/>
    <property type="match status" value="4"/>
</dbReference>
<keyword evidence="3" id="KW-0677">Repeat</keyword>
<feature type="compositionally biased region" description="Polar residues" evidence="10">
    <location>
        <begin position="850"/>
        <end position="859"/>
    </location>
</feature>
<evidence type="ECO:0000256" key="3">
    <source>
        <dbReference type="ARBA" id="ARBA00022737"/>
    </source>
</evidence>
<evidence type="ECO:0000256" key="2">
    <source>
        <dbReference type="ARBA" id="ARBA00022723"/>
    </source>
</evidence>
<evidence type="ECO:0000256" key="1">
    <source>
        <dbReference type="ARBA" id="ARBA00004123"/>
    </source>
</evidence>
<feature type="region of interest" description="Disordered" evidence="10">
    <location>
        <begin position="846"/>
        <end position="881"/>
    </location>
</feature>
<dbReference type="Pfam" id="PF00096">
    <property type="entry name" value="zf-C2H2"/>
    <property type="match status" value="2"/>
</dbReference>
<feature type="domain" description="C2H2-type" evidence="11">
    <location>
        <begin position="472"/>
        <end position="501"/>
    </location>
</feature>
<evidence type="ECO:0000256" key="9">
    <source>
        <dbReference type="PROSITE-ProRule" id="PRU00042"/>
    </source>
</evidence>